<dbReference type="Gene3D" id="2.40.50.1020">
    <property type="entry name" value="LytTr DNA-binding domain"/>
    <property type="match status" value="1"/>
</dbReference>
<dbReference type="PROSITE" id="PS50930">
    <property type="entry name" value="HTH_LYTTR"/>
    <property type="match status" value="1"/>
</dbReference>
<comment type="caution">
    <text evidence="2">The sequence shown here is derived from an EMBL/GenBank/DDBJ whole genome shotgun (WGS) entry which is preliminary data.</text>
</comment>
<dbReference type="Pfam" id="PF04397">
    <property type="entry name" value="LytTR"/>
    <property type="match status" value="1"/>
</dbReference>
<protein>
    <recommendedName>
        <fullName evidence="1">HTH LytTR-type domain-containing protein</fullName>
    </recommendedName>
</protein>
<name>A0A644ZWF5_9ZZZZ</name>
<dbReference type="InterPro" id="IPR046947">
    <property type="entry name" value="LytR-like"/>
</dbReference>
<gene>
    <name evidence="2" type="ORF">SDC9_89645</name>
</gene>
<dbReference type="AlphaFoldDB" id="A0A644ZWF5"/>
<proteinExistence type="predicted"/>
<evidence type="ECO:0000259" key="1">
    <source>
        <dbReference type="PROSITE" id="PS50930"/>
    </source>
</evidence>
<dbReference type="GO" id="GO:0000156">
    <property type="term" value="F:phosphorelay response regulator activity"/>
    <property type="evidence" value="ECO:0007669"/>
    <property type="project" value="InterPro"/>
</dbReference>
<dbReference type="InterPro" id="IPR007492">
    <property type="entry name" value="LytTR_DNA-bd_dom"/>
</dbReference>
<reference evidence="2" key="1">
    <citation type="submission" date="2019-08" db="EMBL/GenBank/DDBJ databases">
        <authorList>
            <person name="Kucharzyk K."/>
            <person name="Murdoch R.W."/>
            <person name="Higgins S."/>
            <person name="Loffler F."/>
        </authorList>
    </citation>
    <scope>NUCLEOTIDE SEQUENCE</scope>
</reference>
<dbReference type="PANTHER" id="PTHR37299:SF1">
    <property type="entry name" value="STAGE 0 SPORULATION PROTEIN A HOMOLOG"/>
    <property type="match status" value="1"/>
</dbReference>
<dbReference type="SMART" id="SM00850">
    <property type="entry name" value="LytTR"/>
    <property type="match status" value="1"/>
</dbReference>
<evidence type="ECO:0000313" key="2">
    <source>
        <dbReference type="EMBL" id="MPM42973.1"/>
    </source>
</evidence>
<dbReference type="GO" id="GO:0003677">
    <property type="term" value="F:DNA binding"/>
    <property type="evidence" value="ECO:0007669"/>
    <property type="project" value="InterPro"/>
</dbReference>
<feature type="domain" description="HTH LytTR-type" evidence="1">
    <location>
        <begin position="44"/>
        <end position="148"/>
    </location>
</feature>
<sequence>MNVKLLVSSKNYKELEKYLKEKGIQVDDDAEFILSESKKAIDSLIGKNNGIIYRIETEDIIYIESFGHDVILHTKDQSFNLSERLYILENLLDPVKFIRISNSVIISKNKIVKITPTFSSKFILTLADGSNVDVTRSYYCFFKEHIGI</sequence>
<dbReference type="PANTHER" id="PTHR37299">
    <property type="entry name" value="TRANSCRIPTIONAL REGULATOR-RELATED"/>
    <property type="match status" value="1"/>
</dbReference>
<dbReference type="EMBL" id="VSSQ01009929">
    <property type="protein sequence ID" value="MPM42973.1"/>
    <property type="molecule type" value="Genomic_DNA"/>
</dbReference>
<organism evidence="2">
    <name type="scientific">bioreactor metagenome</name>
    <dbReference type="NCBI Taxonomy" id="1076179"/>
    <lineage>
        <taxon>unclassified sequences</taxon>
        <taxon>metagenomes</taxon>
        <taxon>ecological metagenomes</taxon>
    </lineage>
</organism>
<accession>A0A644ZWF5</accession>